<dbReference type="PROSITE" id="PS50932">
    <property type="entry name" value="HTH_LACI_2"/>
    <property type="match status" value="1"/>
</dbReference>
<dbReference type="Pfam" id="PF00356">
    <property type="entry name" value="LacI"/>
    <property type="match status" value="1"/>
</dbReference>
<dbReference type="SUPFAM" id="SSF53822">
    <property type="entry name" value="Periplasmic binding protein-like I"/>
    <property type="match status" value="1"/>
</dbReference>
<dbReference type="Gene3D" id="3.40.50.2300">
    <property type="match status" value="2"/>
</dbReference>
<dbReference type="PANTHER" id="PTHR30146:SF153">
    <property type="entry name" value="LACTOSE OPERON REPRESSOR"/>
    <property type="match status" value="1"/>
</dbReference>
<dbReference type="Pfam" id="PF13377">
    <property type="entry name" value="Peripla_BP_3"/>
    <property type="match status" value="1"/>
</dbReference>
<dbReference type="InterPro" id="IPR028082">
    <property type="entry name" value="Peripla_BP_I"/>
</dbReference>
<dbReference type="SUPFAM" id="SSF47413">
    <property type="entry name" value="lambda repressor-like DNA-binding domains"/>
    <property type="match status" value="1"/>
</dbReference>
<dbReference type="InterPro" id="IPR046335">
    <property type="entry name" value="LacI/GalR-like_sensor"/>
</dbReference>
<reference evidence="5 6" key="1">
    <citation type="submission" date="2018-10" db="EMBL/GenBank/DDBJ databases">
        <title>Tessaracoccus antarcticuss sp. nov., isolated from sediment.</title>
        <authorList>
            <person name="Zhou L.Y."/>
            <person name="Du Z.J."/>
        </authorList>
    </citation>
    <scope>NUCLEOTIDE SEQUENCE [LARGE SCALE GENOMIC DNA]</scope>
    <source>
        <strain evidence="5 6">JDX10</strain>
    </source>
</reference>
<keyword evidence="2 5" id="KW-0238">DNA-binding</keyword>
<dbReference type="EMBL" id="REFW01000001">
    <property type="protein sequence ID" value="RMB62425.1"/>
    <property type="molecule type" value="Genomic_DNA"/>
</dbReference>
<evidence type="ECO:0000259" key="4">
    <source>
        <dbReference type="PROSITE" id="PS50932"/>
    </source>
</evidence>
<feature type="domain" description="HTH lacI-type" evidence="4">
    <location>
        <begin position="1"/>
        <end position="53"/>
    </location>
</feature>
<evidence type="ECO:0000256" key="1">
    <source>
        <dbReference type="ARBA" id="ARBA00023015"/>
    </source>
</evidence>
<evidence type="ECO:0000256" key="2">
    <source>
        <dbReference type="ARBA" id="ARBA00023125"/>
    </source>
</evidence>
<name>A0A3M0GBR1_9ACTN</name>
<dbReference type="AlphaFoldDB" id="A0A3M0GBR1"/>
<dbReference type="CDD" id="cd01392">
    <property type="entry name" value="HTH_LacI"/>
    <property type="match status" value="1"/>
</dbReference>
<keyword evidence="1" id="KW-0805">Transcription regulation</keyword>
<dbReference type="PANTHER" id="PTHR30146">
    <property type="entry name" value="LACI-RELATED TRANSCRIPTIONAL REPRESSOR"/>
    <property type="match status" value="1"/>
</dbReference>
<dbReference type="GO" id="GO:0000976">
    <property type="term" value="F:transcription cis-regulatory region binding"/>
    <property type="evidence" value="ECO:0007669"/>
    <property type="project" value="TreeGrafter"/>
</dbReference>
<gene>
    <name evidence="5" type="ORF">EAX62_02880</name>
</gene>
<sequence length="328" mass="35384">MADVARYAGVSPQTVSRVANEHPGVVDGTRQRVLDAMEDLRYRPNSAARALKRGSFQSLGVVLSGLTSTGNYLTLEGIVRSANQHGYSMTVMTLDEASDENLGNIFHRMSEAAVDGAILLLEIEAADELHLTRLPYDRLVIVDSNAAYRFPVVDSDQASGTRAVMDHLLGLGHSTVHHVGGPENSFSAAARADSWREYLVAHGRPVPEPIIGDWSAESGYRAGVHIADDGVATAVFVANDEMALGLMRALGERGIRVPQDVSVVGFDDIALAANFPVPLTTVHQNFDEVGRRCVEMLIRRIEGDSVPPGVDLVPTSLVVRQSTAPPWR</sequence>
<dbReference type="Gene3D" id="1.10.260.40">
    <property type="entry name" value="lambda repressor-like DNA-binding domains"/>
    <property type="match status" value="1"/>
</dbReference>
<evidence type="ECO:0000256" key="3">
    <source>
        <dbReference type="ARBA" id="ARBA00023163"/>
    </source>
</evidence>
<evidence type="ECO:0000313" key="6">
    <source>
        <dbReference type="Proteomes" id="UP000275256"/>
    </source>
</evidence>
<keyword evidence="6" id="KW-1185">Reference proteome</keyword>
<dbReference type="OrthoDB" id="9785139at2"/>
<dbReference type="SMART" id="SM00354">
    <property type="entry name" value="HTH_LACI"/>
    <property type="match status" value="1"/>
</dbReference>
<comment type="caution">
    <text evidence="5">The sequence shown here is derived from an EMBL/GenBank/DDBJ whole genome shotgun (WGS) entry which is preliminary data.</text>
</comment>
<evidence type="ECO:0000313" key="5">
    <source>
        <dbReference type="EMBL" id="RMB62425.1"/>
    </source>
</evidence>
<accession>A0A3M0GBR1</accession>
<dbReference type="InterPro" id="IPR000843">
    <property type="entry name" value="HTH_LacI"/>
</dbReference>
<keyword evidence="3" id="KW-0804">Transcription</keyword>
<protein>
    <submittedName>
        <fullName evidence="5">LacI family DNA-binding transcriptional regulator</fullName>
    </submittedName>
</protein>
<dbReference type="InterPro" id="IPR010982">
    <property type="entry name" value="Lambda_DNA-bd_dom_sf"/>
</dbReference>
<organism evidence="5 6">
    <name type="scientific">Tessaracoccus antarcticus</name>
    <dbReference type="NCBI Taxonomy" id="2479848"/>
    <lineage>
        <taxon>Bacteria</taxon>
        <taxon>Bacillati</taxon>
        <taxon>Actinomycetota</taxon>
        <taxon>Actinomycetes</taxon>
        <taxon>Propionibacteriales</taxon>
        <taxon>Propionibacteriaceae</taxon>
        <taxon>Tessaracoccus</taxon>
    </lineage>
</organism>
<dbReference type="Proteomes" id="UP000275256">
    <property type="component" value="Unassembled WGS sequence"/>
</dbReference>
<proteinExistence type="predicted"/>
<dbReference type="GO" id="GO:0003700">
    <property type="term" value="F:DNA-binding transcription factor activity"/>
    <property type="evidence" value="ECO:0007669"/>
    <property type="project" value="TreeGrafter"/>
</dbReference>
<dbReference type="CDD" id="cd01574">
    <property type="entry name" value="PBP1_LacI"/>
    <property type="match status" value="1"/>
</dbReference>